<dbReference type="SUPFAM" id="SSF101898">
    <property type="entry name" value="NHL repeat"/>
    <property type="match status" value="1"/>
</dbReference>
<keyword evidence="1" id="KW-0732">Signal</keyword>
<dbReference type="InterPro" id="IPR027372">
    <property type="entry name" value="Phytase-like_dom"/>
</dbReference>
<organism evidence="3 4">
    <name type="scientific">Thioclava litoralis</name>
    <dbReference type="NCBI Taxonomy" id="3076557"/>
    <lineage>
        <taxon>Bacteria</taxon>
        <taxon>Pseudomonadati</taxon>
        <taxon>Pseudomonadota</taxon>
        <taxon>Alphaproteobacteria</taxon>
        <taxon>Rhodobacterales</taxon>
        <taxon>Paracoccaceae</taxon>
        <taxon>Thioclava</taxon>
    </lineage>
</organism>
<sequence>MKPFLFTLIALCLALPAKAQTAGPAEFLQTYVWKVDHPQFGGFSGLELTEDGRELVTLSDRTSLWRATITRDASGKITAVSPSANPLTLHDNHDRPMTVSRGDSEGLALAPDGGVYVSFEGDLPRIDYYAKGSSKAVPLPRAAEFRHLQANASLEALAIDGRGALYTLPERSGRSGRPFPVFKLADSRWSRPFSIAREGEWQAVGADFGPDGRFYLLERDFWGLLGFLTRVEVFEVRDGKLGQGQVLLQTTAGHHDNLEGLSVWRDTEGFIRLTMISDDNFRMLQRTEIVEYRLPK</sequence>
<feature type="signal peptide" evidence="1">
    <location>
        <begin position="1"/>
        <end position="19"/>
    </location>
</feature>
<dbReference type="RefSeq" id="WP_406720186.1">
    <property type="nucleotide sequence ID" value="NZ_CP135443.1"/>
</dbReference>
<dbReference type="Proteomes" id="UP001623290">
    <property type="component" value="Chromosome"/>
</dbReference>
<evidence type="ECO:0000313" key="3">
    <source>
        <dbReference type="EMBL" id="WRY32525.1"/>
    </source>
</evidence>
<keyword evidence="4" id="KW-1185">Reference proteome</keyword>
<dbReference type="Pfam" id="PF13449">
    <property type="entry name" value="Phytase-like"/>
    <property type="match status" value="1"/>
</dbReference>
<dbReference type="EMBL" id="CP135443">
    <property type="protein sequence ID" value="WRY32525.1"/>
    <property type="molecule type" value="Genomic_DNA"/>
</dbReference>
<feature type="chain" id="PRO_5046842310" evidence="1">
    <location>
        <begin position="20"/>
        <end position="296"/>
    </location>
</feature>
<reference evidence="3 4" key="1">
    <citation type="submission" date="2023-09" db="EMBL/GenBank/DDBJ databases">
        <title>Thioclava shenzhenensis sp. nov., a multidrug resistant bacteria-antagonizing species isolated from coastal seawater.</title>
        <authorList>
            <person name="Long M."/>
        </authorList>
    </citation>
    <scope>NUCLEOTIDE SEQUENCE [LARGE SCALE GENOMIC DNA]</scope>
    <source>
        <strain evidence="3 4">FTW29</strain>
    </source>
</reference>
<dbReference type="InterPro" id="IPR014567">
    <property type="entry name" value="UCP031900"/>
</dbReference>
<protein>
    <submittedName>
        <fullName evidence="3">Esterase-like activity of phytase family protein</fullName>
    </submittedName>
</protein>
<evidence type="ECO:0000256" key="1">
    <source>
        <dbReference type="SAM" id="SignalP"/>
    </source>
</evidence>
<proteinExistence type="predicted"/>
<feature type="domain" description="Phytase-like" evidence="2">
    <location>
        <begin position="39"/>
        <end position="281"/>
    </location>
</feature>
<dbReference type="PIRSF" id="PIRSF031900">
    <property type="entry name" value="UCP031900"/>
    <property type="match status" value="1"/>
</dbReference>
<evidence type="ECO:0000259" key="2">
    <source>
        <dbReference type="Pfam" id="PF13449"/>
    </source>
</evidence>
<name>A0ABZ1DUW2_9RHOB</name>
<evidence type="ECO:0000313" key="4">
    <source>
        <dbReference type="Proteomes" id="UP001623290"/>
    </source>
</evidence>
<accession>A0ABZ1DUW2</accession>
<gene>
    <name evidence="3" type="ORF">RPE78_07300</name>
</gene>